<reference evidence="1 2" key="1">
    <citation type="journal article" date="2022" name="bioRxiv">
        <title>An ancient truncated duplication of the anti-Mullerian hormone receptor type 2 gene is a potential conserved master sex determinant in the Pangasiidae catfish family.</title>
        <authorList>
            <person name="Wen M."/>
            <person name="Pan Q."/>
            <person name="Jouanno E."/>
            <person name="Montfort J."/>
            <person name="Zahm M."/>
            <person name="Cabau C."/>
            <person name="Klopp C."/>
            <person name="Iampietro C."/>
            <person name="Roques C."/>
            <person name="Bouchez O."/>
            <person name="Castinel A."/>
            <person name="Donnadieu C."/>
            <person name="Parrinello H."/>
            <person name="Poncet C."/>
            <person name="Belmonte E."/>
            <person name="Gautier V."/>
            <person name="Avarre J.-C."/>
            <person name="Dugue R."/>
            <person name="Gustiano R."/>
            <person name="Ha T.T.T."/>
            <person name="Campet M."/>
            <person name="Sriphairoj K."/>
            <person name="Ribolli J."/>
            <person name="de Almeida F.L."/>
            <person name="Desvignes T."/>
            <person name="Postlethwait J.H."/>
            <person name="Bucao C.F."/>
            <person name="Robinson-Rechavi M."/>
            <person name="Bobe J."/>
            <person name="Herpin A."/>
            <person name="Guiguen Y."/>
        </authorList>
    </citation>
    <scope>NUCLEOTIDE SEQUENCE [LARGE SCALE GENOMIC DNA]</scope>
    <source>
        <strain evidence="1">YG-Dec2019</strain>
    </source>
</reference>
<accession>A0ACC5X270</accession>
<organism evidence="1 2">
    <name type="scientific">Pangasianodon gigas</name>
    <name type="common">Mekong giant catfish</name>
    <name type="synonym">Pangasius gigas</name>
    <dbReference type="NCBI Taxonomy" id="30993"/>
    <lineage>
        <taxon>Eukaryota</taxon>
        <taxon>Metazoa</taxon>
        <taxon>Chordata</taxon>
        <taxon>Craniata</taxon>
        <taxon>Vertebrata</taxon>
        <taxon>Euteleostomi</taxon>
        <taxon>Actinopterygii</taxon>
        <taxon>Neopterygii</taxon>
        <taxon>Teleostei</taxon>
        <taxon>Ostariophysi</taxon>
        <taxon>Siluriformes</taxon>
        <taxon>Pangasiidae</taxon>
        <taxon>Pangasianodon</taxon>
    </lineage>
</organism>
<proteinExistence type="predicted"/>
<dbReference type="Proteomes" id="UP000829447">
    <property type="component" value="Linkage Group LG13"/>
</dbReference>
<sequence>MARKKSKQAGVGNKEQSLSKSPGGGGDAGAAAAARSTQSVHTCCLLCHREFKDWGSGLANGLPGHGSKLADAVPALSQALLREAPGRKLADAVPSLSQSLLGEVPLWICQSCRKSVEEEERRAVQEQSVPAPLSHSSSCKSQNCGNGYPEQNSVDWDPSSFLSARKLSGLWNSTHTNTGAHCNHGTATHSQQAGGTAGPTCHDKRSSHEASGTKVCPYSHPASPSATSTATPLSTSAELCKTSAKHFKTMCRRPTPPGEAFHPNEQHQPSADLSVPPNSPTGGTAGPTCHDKRSSHEASGTKVCPYSHPASPSATSTATPLSTSAELCKTSAKHFKTMCRRPTPPGEAFHPNEQHQPSADLSVPPNSPTGLSSSQNSSLLPPSTKPTSNQHAPFTPLAPNLSAKHSGGQEKPSTCKNAKLSSSMMGCNHPCNGHNTNGTNGASAASTNAAHLTASTCRDQACKGHKLVNGSSLCQQAACEGDEVEDEDSGSERSSCASSSTNQRDGKYCDCCYCEFFGHNAPPAAPTSRNYAEIREKLRSRLTRRKEELPQRQDLDPAVTSAIDHRDVDELLHFINSTEPKRVNSAKAAKRARHKQKKKEKERAQQAGSEQRSSSSPQPETMEEVEEEERAPDGEAGRLLEWPQLELERVNSFLTSRLEEIKNTIKDSIRASFSMYDLNLDVSDFPKKAASLEGQRLLPHLNGSATEPQQIDLDLAPLSFKNFKKSVKILQGLTSENNNSSPPPTTAPTPTNNNNTTVNTAPAPNDAPKSKDETKNTTGNAAKTKKGKKNQRQQQEQASQEQQANSKPAKATSGNQEKSNETEKGARGGCRGAQQHGESQKTGSKKVEESKQASKHNGNAASNGNHHSGSNTQRGKNDNDTRSNKSEHEADGKSNSNNVVNSQNSQQQQQSKGKNKKNKSKTEKSSSAIDDVFLPKDLDPTEMDEIDREVEYFKRFCLDSAKQTRQKVAVNWSNFSLKKMPSNAAQ</sequence>
<evidence type="ECO:0000313" key="2">
    <source>
        <dbReference type="Proteomes" id="UP000829447"/>
    </source>
</evidence>
<comment type="caution">
    <text evidence="1">The sequence shown here is derived from an EMBL/GenBank/DDBJ whole genome shotgun (WGS) entry which is preliminary data.</text>
</comment>
<name>A0ACC5X270_PANGG</name>
<dbReference type="EMBL" id="CM040466">
    <property type="protein sequence ID" value="MCI4385433.1"/>
    <property type="molecule type" value="Genomic_DNA"/>
</dbReference>
<keyword evidence="2" id="KW-1185">Reference proteome</keyword>
<protein>
    <submittedName>
        <fullName evidence="1">Uncharacterized protein</fullName>
    </submittedName>
</protein>
<evidence type="ECO:0000313" key="1">
    <source>
        <dbReference type="EMBL" id="MCI4385433.1"/>
    </source>
</evidence>
<gene>
    <name evidence="1" type="ORF">PGIGA_G00050450</name>
</gene>